<evidence type="ECO:0000313" key="1">
    <source>
        <dbReference type="EMBL" id="KAK9964734.1"/>
    </source>
</evidence>
<feature type="non-terminal residue" evidence="1">
    <location>
        <position position="54"/>
    </location>
</feature>
<dbReference type="Proteomes" id="UP001479290">
    <property type="component" value="Unassembled WGS sequence"/>
</dbReference>
<evidence type="ECO:0000313" key="2">
    <source>
        <dbReference type="Proteomes" id="UP001479290"/>
    </source>
</evidence>
<sequence>MRNGSPCYALARPVRAPCSALTPAGRCGASIGPEFTQLFFVTPHTPPHSSSADP</sequence>
<comment type="caution">
    <text evidence="1">The sequence shown here is derived from an EMBL/GenBank/DDBJ whole genome shotgun (WGS) entry which is preliminary data.</text>
</comment>
<organism evidence="1 2">
    <name type="scientific">Culter alburnus</name>
    <name type="common">Topmouth culter</name>
    <dbReference type="NCBI Taxonomy" id="194366"/>
    <lineage>
        <taxon>Eukaryota</taxon>
        <taxon>Metazoa</taxon>
        <taxon>Chordata</taxon>
        <taxon>Craniata</taxon>
        <taxon>Vertebrata</taxon>
        <taxon>Euteleostomi</taxon>
        <taxon>Actinopterygii</taxon>
        <taxon>Neopterygii</taxon>
        <taxon>Teleostei</taxon>
        <taxon>Ostariophysi</taxon>
        <taxon>Cypriniformes</taxon>
        <taxon>Xenocyprididae</taxon>
        <taxon>Xenocypridinae</taxon>
        <taxon>Culter</taxon>
    </lineage>
</organism>
<proteinExistence type="predicted"/>
<protein>
    <submittedName>
        <fullName evidence="1">Uncharacterized protein</fullName>
    </submittedName>
</protein>
<keyword evidence="2" id="KW-1185">Reference proteome</keyword>
<dbReference type="EMBL" id="JAWDJR010000013">
    <property type="protein sequence ID" value="KAK9964734.1"/>
    <property type="molecule type" value="Genomic_DNA"/>
</dbReference>
<gene>
    <name evidence="1" type="ORF">ABG768_005880</name>
</gene>
<accession>A0AAW1ZTM3</accession>
<name>A0AAW1ZTM3_CULAL</name>
<reference evidence="1 2" key="1">
    <citation type="submission" date="2024-05" db="EMBL/GenBank/DDBJ databases">
        <title>A high-quality chromosomal-level genome assembly of Topmouth culter (Culter alburnus).</title>
        <authorList>
            <person name="Zhao H."/>
        </authorList>
    </citation>
    <scope>NUCLEOTIDE SEQUENCE [LARGE SCALE GENOMIC DNA]</scope>
    <source>
        <strain evidence="1">CATC2023</strain>
        <tissue evidence="1">Muscle</tissue>
    </source>
</reference>
<dbReference type="AlphaFoldDB" id="A0AAW1ZTM3"/>